<dbReference type="AlphaFoldDB" id="A0A6C0HIZ2"/>
<organism evidence="3">
    <name type="scientific">viral metagenome</name>
    <dbReference type="NCBI Taxonomy" id="1070528"/>
    <lineage>
        <taxon>unclassified sequences</taxon>
        <taxon>metagenomes</taxon>
        <taxon>organismal metagenomes</taxon>
    </lineage>
</organism>
<sequence>MSYSFNHGESTQVIPLPTGPGGANSLTNKMNSTNEQIAMLTAQSKANTEFDPEPPKPITQPIIKGKTAISEAFCSMTMDSSAMMVGMTGCLFIVYGLVSK</sequence>
<feature type="compositionally biased region" description="Polar residues" evidence="1">
    <location>
        <begin position="1"/>
        <end position="13"/>
    </location>
</feature>
<evidence type="ECO:0000256" key="1">
    <source>
        <dbReference type="SAM" id="MobiDB-lite"/>
    </source>
</evidence>
<evidence type="ECO:0000256" key="2">
    <source>
        <dbReference type="SAM" id="Phobius"/>
    </source>
</evidence>
<reference evidence="3" key="1">
    <citation type="journal article" date="2020" name="Nature">
        <title>Giant virus diversity and host interactions through global metagenomics.</title>
        <authorList>
            <person name="Schulz F."/>
            <person name="Roux S."/>
            <person name="Paez-Espino D."/>
            <person name="Jungbluth S."/>
            <person name="Walsh D.A."/>
            <person name="Denef V.J."/>
            <person name="McMahon K.D."/>
            <person name="Konstantinidis K.T."/>
            <person name="Eloe-Fadrosh E.A."/>
            <person name="Kyrpides N.C."/>
            <person name="Woyke T."/>
        </authorList>
    </citation>
    <scope>NUCLEOTIDE SEQUENCE</scope>
    <source>
        <strain evidence="3">GVMAG-M-3300023184-121</strain>
    </source>
</reference>
<proteinExistence type="predicted"/>
<name>A0A6C0HIZ2_9ZZZZ</name>
<protein>
    <submittedName>
        <fullName evidence="3">Uncharacterized protein</fullName>
    </submittedName>
</protein>
<keyword evidence="2" id="KW-0472">Membrane</keyword>
<keyword evidence="2" id="KW-1133">Transmembrane helix</keyword>
<evidence type="ECO:0000313" key="3">
    <source>
        <dbReference type="EMBL" id="QHT80611.1"/>
    </source>
</evidence>
<keyword evidence="2" id="KW-0812">Transmembrane</keyword>
<feature type="transmembrane region" description="Helical" evidence="2">
    <location>
        <begin position="80"/>
        <end position="98"/>
    </location>
</feature>
<feature type="region of interest" description="Disordered" evidence="1">
    <location>
        <begin position="1"/>
        <end position="29"/>
    </location>
</feature>
<dbReference type="EMBL" id="MN739974">
    <property type="protein sequence ID" value="QHT80611.1"/>
    <property type="molecule type" value="Genomic_DNA"/>
</dbReference>
<accession>A0A6C0HIZ2</accession>